<feature type="transmembrane region" description="Helical" evidence="6">
    <location>
        <begin position="341"/>
        <end position="361"/>
    </location>
</feature>
<feature type="transmembrane region" description="Helical" evidence="6">
    <location>
        <begin position="367"/>
        <end position="387"/>
    </location>
</feature>
<feature type="transmembrane region" description="Helical" evidence="6">
    <location>
        <begin position="282"/>
        <end position="301"/>
    </location>
</feature>
<keyword evidence="8" id="KW-1185">Reference proteome</keyword>
<feature type="transmembrane region" description="Helical" evidence="6">
    <location>
        <begin position="136"/>
        <end position="158"/>
    </location>
</feature>
<dbReference type="PANTHER" id="PTHR43124">
    <property type="entry name" value="PURINE EFFLUX PUMP PBUE"/>
    <property type="match status" value="1"/>
</dbReference>
<dbReference type="RefSeq" id="WP_187580405.1">
    <property type="nucleotide sequence ID" value="NZ_CP060713.1"/>
</dbReference>
<feature type="transmembrane region" description="Helical" evidence="6">
    <location>
        <begin position="47"/>
        <end position="69"/>
    </location>
</feature>
<dbReference type="EMBL" id="CP060713">
    <property type="protein sequence ID" value="QNN54565.1"/>
    <property type="molecule type" value="Genomic_DNA"/>
</dbReference>
<keyword evidence="2" id="KW-1003">Cell membrane</keyword>
<keyword evidence="3 6" id="KW-0812">Transmembrane</keyword>
<dbReference type="Gene3D" id="1.20.1250.20">
    <property type="entry name" value="MFS general substrate transporter like domains"/>
    <property type="match status" value="1"/>
</dbReference>
<proteinExistence type="predicted"/>
<evidence type="ECO:0000256" key="6">
    <source>
        <dbReference type="SAM" id="Phobius"/>
    </source>
</evidence>
<feature type="transmembrane region" description="Helical" evidence="6">
    <location>
        <begin position="81"/>
        <end position="97"/>
    </location>
</feature>
<sequence>MPSSDVVRPTDRGAALVLACMLGGSAGWAMTAAGAGAATIAPAYDAGLVTVGLMTTALAAPYAALQLPAGALVDRIGPRKASVLGLTLVVVVHVLAATVPLTWLALVCRAAAGAGYAVCFVSGAELVRRSGAGASALGIFGGVSLAASGLSVLVIPLAEGMLGWRAAWVTSGAAALVAVTLVALVPVPAMAVRSPGRPDREDRPAATGWILLDGELHRLAAVHAVTLGLGVVLSNWAAVLLVTDWGFSRPAAALAASLVLGLTVLSRPLGGALALRLPHHRGRVSALSLLACALATLALAAPTVPAVAVVAVVTLGVLGGLPFAAVLAAGQARRPDRPAAAVGLLNSQANGLILLGTPLLGAAIEGAWSSPALVLLAVLWLVPLLVWPRSYRRLGV</sequence>
<evidence type="ECO:0000313" key="7">
    <source>
        <dbReference type="EMBL" id="QNN54565.1"/>
    </source>
</evidence>
<dbReference type="CDD" id="cd06174">
    <property type="entry name" value="MFS"/>
    <property type="match status" value="1"/>
</dbReference>
<gene>
    <name evidence="7" type="ORF">H9L09_09800</name>
</gene>
<protein>
    <submittedName>
        <fullName evidence="7">MFS transporter</fullName>
    </submittedName>
</protein>
<dbReference type="PANTHER" id="PTHR43124:SF3">
    <property type="entry name" value="CHLORAMPHENICOL EFFLUX PUMP RV0191"/>
    <property type="match status" value="1"/>
</dbReference>
<accession>A0A7G9RG40</accession>
<feature type="transmembrane region" description="Helical" evidence="6">
    <location>
        <begin position="219"/>
        <end position="239"/>
    </location>
</feature>
<dbReference type="GO" id="GO:0005886">
    <property type="term" value="C:plasma membrane"/>
    <property type="evidence" value="ECO:0007669"/>
    <property type="project" value="UniProtKB-SubCell"/>
</dbReference>
<evidence type="ECO:0000256" key="2">
    <source>
        <dbReference type="ARBA" id="ARBA00022475"/>
    </source>
</evidence>
<dbReference type="AlphaFoldDB" id="A0A7G9RG40"/>
<evidence type="ECO:0000256" key="4">
    <source>
        <dbReference type="ARBA" id="ARBA00022989"/>
    </source>
</evidence>
<evidence type="ECO:0000256" key="5">
    <source>
        <dbReference type="ARBA" id="ARBA00023136"/>
    </source>
</evidence>
<feature type="transmembrane region" description="Helical" evidence="6">
    <location>
        <begin position="307"/>
        <end position="329"/>
    </location>
</feature>
<name>A0A7G9RG40_9ACTN</name>
<dbReference type="Proteomes" id="UP000515947">
    <property type="component" value="Chromosome"/>
</dbReference>
<evidence type="ECO:0000256" key="3">
    <source>
        <dbReference type="ARBA" id="ARBA00022692"/>
    </source>
</evidence>
<feature type="transmembrane region" description="Helical" evidence="6">
    <location>
        <begin position="164"/>
        <end position="187"/>
    </location>
</feature>
<dbReference type="KEGG" id="nmes:H9L09_09800"/>
<keyword evidence="4 6" id="KW-1133">Transmembrane helix</keyword>
<evidence type="ECO:0000256" key="1">
    <source>
        <dbReference type="ARBA" id="ARBA00004651"/>
    </source>
</evidence>
<dbReference type="Pfam" id="PF07690">
    <property type="entry name" value="MFS_1"/>
    <property type="match status" value="1"/>
</dbReference>
<reference evidence="7 8" key="1">
    <citation type="submission" date="2020-08" db="EMBL/GenBank/DDBJ databases">
        <title>Genome sequence of Nocardioides mesophilus KACC 16243T.</title>
        <authorList>
            <person name="Hyun D.-W."/>
            <person name="Bae J.-W."/>
        </authorList>
    </citation>
    <scope>NUCLEOTIDE SEQUENCE [LARGE SCALE GENOMIC DNA]</scope>
    <source>
        <strain evidence="7 8">KACC 16243</strain>
    </source>
</reference>
<comment type="subcellular location">
    <subcellularLocation>
        <location evidence="1">Cell membrane</location>
        <topology evidence="1">Multi-pass membrane protein</topology>
    </subcellularLocation>
</comment>
<dbReference type="GO" id="GO:0022857">
    <property type="term" value="F:transmembrane transporter activity"/>
    <property type="evidence" value="ECO:0007669"/>
    <property type="project" value="InterPro"/>
</dbReference>
<feature type="transmembrane region" description="Helical" evidence="6">
    <location>
        <begin position="103"/>
        <end position="124"/>
    </location>
</feature>
<dbReference type="InterPro" id="IPR050189">
    <property type="entry name" value="MFS_Efflux_Transporters"/>
</dbReference>
<keyword evidence="5 6" id="KW-0472">Membrane</keyword>
<dbReference type="SUPFAM" id="SSF103473">
    <property type="entry name" value="MFS general substrate transporter"/>
    <property type="match status" value="1"/>
</dbReference>
<dbReference type="InterPro" id="IPR036259">
    <property type="entry name" value="MFS_trans_sf"/>
</dbReference>
<evidence type="ECO:0000313" key="8">
    <source>
        <dbReference type="Proteomes" id="UP000515947"/>
    </source>
</evidence>
<feature type="transmembrane region" description="Helical" evidence="6">
    <location>
        <begin position="251"/>
        <end position="270"/>
    </location>
</feature>
<dbReference type="InterPro" id="IPR011701">
    <property type="entry name" value="MFS"/>
</dbReference>
<organism evidence="7 8">
    <name type="scientific">Nocardioides mesophilus</name>
    <dbReference type="NCBI Taxonomy" id="433659"/>
    <lineage>
        <taxon>Bacteria</taxon>
        <taxon>Bacillati</taxon>
        <taxon>Actinomycetota</taxon>
        <taxon>Actinomycetes</taxon>
        <taxon>Propionibacteriales</taxon>
        <taxon>Nocardioidaceae</taxon>
        <taxon>Nocardioides</taxon>
    </lineage>
</organism>